<name>A0ABM6M9G8_9SPHN</name>
<proteinExistence type="predicted"/>
<organism evidence="3 4">
    <name type="scientific">Blastomonas fulva</name>
    <dbReference type="NCBI Taxonomy" id="1550728"/>
    <lineage>
        <taxon>Bacteria</taxon>
        <taxon>Pseudomonadati</taxon>
        <taxon>Pseudomonadota</taxon>
        <taxon>Alphaproteobacteria</taxon>
        <taxon>Sphingomonadales</taxon>
        <taxon>Sphingomonadaceae</taxon>
        <taxon>Blastomonas</taxon>
    </lineage>
</organism>
<keyword evidence="4" id="KW-1185">Reference proteome</keyword>
<dbReference type="Pfam" id="PF09423">
    <property type="entry name" value="PhoD"/>
    <property type="match status" value="1"/>
</dbReference>
<dbReference type="EMBL" id="CP020083">
    <property type="protein sequence ID" value="ASR52691.1"/>
    <property type="molecule type" value="Genomic_DNA"/>
</dbReference>
<dbReference type="InterPro" id="IPR052900">
    <property type="entry name" value="Phospholipid_Metab_Enz"/>
</dbReference>
<dbReference type="InterPro" id="IPR032093">
    <property type="entry name" value="PhoD_N"/>
</dbReference>
<accession>A0ABM6M9G8</accession>
<dbReference type="InterPro" id="IPR038607">
    <property type="entry name" value="PhoD-like_sf"/>
</dbReference>
<evidence type="ECO:0000259" key="1">
    <source>
        <dbReference type="Pfam" id="PF09423"/>
    </source>
</evidence>
<sequence>MLSRRLFIAAAPLTLIGAPGLLRAQSVFRTFPFALGIASGDPSPDGFVIWTRLAPDPLELHGGMAMTPMPVKWEVASDDRFTTIVAGGEVIARPEMAHSVHVEVAGLQPNRPYWYRFTAGGERSFMGRARTLPMAGAAMDKLKFGVVGCQNYEDGYFGAYNYLAREELDFVFHYGDYIYEYRGSPTRANYFGGGLQVPVRQHAGQALYDIADYRQRYAQYKTDTDLQRAHAAHSFFPTFDDHEIENNWVAGISGGDDPAPAEAFELRRAAALQAWYEHMPVRKVNMPRFGGGQFHRTARFGNLAEIQLLDTRSYRSDQACDDGFKPLCEGVNDKTAQVLGAEQEAWLAKNLSGSQARWNCLGQQIMMMSLDRRRAANEDTRIANMDSWAAYEVPRQRMLSRMAGLGNVVVLTGDEHQNFVGDLVHRDKVVGTEIVATSISSGGDGADLRYGSEQMMKNNPELKFLNDQRGYVVCEVTPDAWLSHFQVVDKVSVRANTMKRRATAEIAHGVPGARMTGLSA</sequence>
<evidence type="ECO:0000259" key="2">
    <source>
        <dbReference type="Pfam" id="PF16655"/>
    </source>
</evidence>
<dbReference type="InterPro" id="IPR029052">
    <property type="entry name" value="Metallo-depent_PP-like"/>
</dbReference>
<gene>
    <name evidence="3" type="ORF">B5J99_15495</name>
</gene>
<dbReference type="Pfam" id="PF16655">
    <property type="entry name" value="PhoD_N"/>
    <property type="match status" value="1"/>
</dbReference>
<evidence type="ECO:0000313" key="3">
    <source>
        <dbReference type="EMBL" id="ASR52691.1"/>
    </source>
</evidence>
<dbReference type="Gene3D" id="2.60.40.380">
    <property type="entry name" value="Purple acid phosphatase-like, N-terminal"/>
    <property type="match status" value="1"/>
</dbReference>
<dbReference type="Proteomes" id="UP000258016">
    <property type="component" value="Chromosome"/>
</dbReference>
<protein>
    <submittedName>
        <fullName evidence="3">Alkaline phosphatase</fullName>
    </submittedName>
</protein>
<dbReference type="GeneID" id="303486991"/>
<dbReference type="InterPro" id="IPR018946">
    <property type="entry name" value="PhoD-like_MPP"/>
</dbReference>
<dbReference type="RefSeq" id="WP_117352895.1">
    <property type="nucleotide sequence ID" value="NZ_CP020083.1"/>
</dbReference>
<dbReference type="CDD" id="cd07389">
    <property type="entry name" value="MPP_PhoD"/>
    <property type="match status" value="1"/>
</dbReference>
<evidence type="ECO:0000313" key="4">
    <source>
        <dbReference type="Proteomes" id="UP000258016"/>
    </source>
</evidence>
<dbReference type="PANTHER" id="PTHR43606:SF2">
    <property type="entry name" value="ALKALINE PHOSPHATASE FAMILY PROTEIN (AFU_ORTHOLOGUE AFUA_5G03860)"/>
    <property type="match status" value="1"/>
</dbReference>
<feature type="domain" description="PhoD-like phosphatase metallophosphatase" evidence="1">
    <location>
        <begin position="144"/>
        <end position="484"/>
    </location>
</feature>
<dbReference type="Gene3D" id="3.60.21.70">
    <property type="entry name" value="PhoD-like phosphatase"/>
    <property type="match status" value="1"/>
</dbReference>
<feature type="domain" description="Phospholipase D N-terminal" evidence="2">
    <location>
        <begin position="35"/>
        <end position="131"/>
    </location>
</feature>
<reference evidence="3 4" key="1">
    <citation type="submission" date="2017-03" db="EMBL/GenBank/DDBJ databases">
        <title>Complete genome sequence of Blastomonas fulva degrading microcsystin LR.</title>
        <authorList>
            <person name="Lee H.-g."/>
            <person name="Jin L."/>
            <person name="oh H.-M."/>
        </authorList>
    </citation>
    <scope>NUCLEOTIDE SEQUENCE [LARGE SCALE GENOMIC DNA]</scope>
    <source>
        <strain evidence="3 4">T2</strain>
    </source>
</reference>
<dbReference type="SUPFAM" id="SSF56300">
    <property type="entry name" value="Metallo-dependent phosphatases"/>
    <property type="match status" value="1"/>
</dbReference>
<dbReference type="PANTHER" id="PTHR43606">
    <property type="entry name" value="PHOSPHATASE, PUTATIVE (AFU_ORTHOLOGUE AFUA_6G08710)-RELATED"/>
    <property type="match status" value="1"/>
</dbReference>